<reference evidence="1" key="1">
    <citation type="journal article" date="2021" name="PeerJ">
        <title>Extensive microbial diversity within the chicken gut microbiome revealed by metagenomics and culture.</title>
        <authorList>
            <person name="Gilroy R."/>
            <person name="Ravi A."/>
            <person name="Getino M."/>
            <person name="Pursley I."/>
            <person name="Horton D.L."/>
            <person name="Alikhan N.F."/>
            <person name="Baker D."/>
            <person name="Gharbi K."/>
            <person name="Hall N."/>
            <person name="Watson M."/>
            <person name="Adriaenssens E.M."/>
            <person name="Foster-Nyarko E."/>
            <person name="Jarju S."/>
            <person name="Secka A."/>
            <person name="Antonio M."/>
            <person name="Oren A."/>
            <person name="Chaudhuri R.R."/>
            <person name="La Ragione R."/>
            <person name="Hildebrand F."/>
            <person name="Pallen M.J."/>
        </authorList>
    </citation>
    <scope>NUCLEOTIDE SEQUENCE</scope>
    <source>
        <strain evidence="1">ChiGjej6B6-14162</strain>
    </source>
</reference>
<dbReference type="EMBL" id="DXEL01000048">
    <property type="protein sequence ID" value="HIX74742.1"/>
    <property type="molecule type" value="Genomic_DNA"/>
</dbReference>
<dbReference type="Proteomes" id="UP000886740">
    <property type="component" value="Unassembled WGS sequence"/>
</dbReference>
<name>A0A9D2BGM7_9BACT</name>
<gene>
    <name evidence="1" type="ORF">H9977_06900</name>
</gene>
<dbReference type="Gene3D" id="1.10.150.280">
    <property type="entry name" value="AF1531-like domain"/>
    <property type="match status" value="1"/>
</dbReference>
<evidence type="ECO:0000313" key="1">
    <source>
        <dbReference type="EMBL" id="HIX74742.1"/>
    </source>
</evidence>
<evidence type="ECO:0000313" key="2">
    <source>
        <dbReference type="Proteomes" id="UP000886740"/>
    </source>
</evidence>
<comment type="caution">
    <text evidence="1">The sequence shown here is derived from an EMBL/GenBank/DDBJ whole genome shotgun (WGS) entry which is preliminary data.</text>
</comment>
<sequence length="688" mass="81311">MKSVKCVLTILLTGLFINSDVINSQEIKSVDKWMDYLDELASESEDSERIEALYTDLSYLVEHPIDLNRATAVDWRRLPFLSDRQIQSLLDYREKNGDWLSIYELKNVSGLDFATVELLIPFVQVGEKMVDKPDFSFKNLLRYGNNELMIRYDRTFQQKKGYRQVPEEELKEYPNRRYLGEPFYHNLRYAYEYDDRLRFGLVAEKDAGEPFWNRYHKGYNYYSFHFLLNDLGWLRTLALGDYRVSFGQGLVISHDFTPGKGADVAGAERRNNGFRRHYSTNEQDFFRGGAATAQFGDWLVSLFYSRKRVDGAVEDGQFTSLKTDGQHRLIRDWEKRHTIRSQSYGGNVRFQKEHYHIGLTLLGYDFGGLDFQPTYYPYNRYYFRGKWNVNSSVDYMWKNDFIQLYGETAISKNGALATINACRYSPFSYLSLLLLYRYYDRRYQALYANSFAQNSRVQNEHGVYFGTRWSPLAYWKLSFYVDLFHFPWLRYGVDLPSSGQEYLGRLDYVPNACWSFYARYKLTRKEKNPKADDREREGIVPYRRQRLRLQAAYVINDWVLKTGIEGTIYQEMFQRQNKGLSVSQSVGWQPDGLPLRLDGYAAWFSTDDYASRIYSYEKNMLYAFYMPSFYGQGVRLALTTRWDIWKGWSLFAKLGYVHYLDRDRSGSDLEEILGPDKTDLSVLLRWKF</sequence>
<dbReference type="AlphaFoldDB" id="A0A9D2BGM7"/>
<dbReference type="SUPFAM" id="SSF47781">
    <property type="entry name" value="RuvA domain 2-like"/>
    <property type="match status" value="1"/>
</dbReference>
<organism evidence="1 2">
    <name type="scientific">Candidatus Parabacteroides intestinipullorum</name>
    <dbReference type="NCBI Taxonomy" id="2838723"/>
    <lineage>
        <taxon>Bacteria</taxon>
        <taxon>Pseudomonadati</taxon>
        <taxon>Bacteroidota</taxon>
        <taxon>Bacteroidia</taxon>
        <taxon>Bacteroidales</taxon>
        <taxon>Tannerellaceae</taxon>
        <taxon>Parabacteroides</taxon>
    </lineage>
</organism>
<proteinExistence type="predicted"/>
<dbReference type="InterPro" id="IPR010994">
    <property type="entry name" value="RuvA_2-like"/>
</dbReference>
<accession>A0A9D2BGM7</accession>
<protein>
    <submittedName>
        <fullName evidence="1">Helix-hairpin-helix domain-containing protein</fullName>
    </submittedName>
</protein>
<reference evidence="1" key="2">
    <citation type="submission" date="2021-04" db="EMBL/GenBank/DDBJ databases">
        <authorList>
            <person name="Gilroy R."/>
        </authorList>
    </citation>
    <scope>NUCLEOTIDE SEQUENCE</scope>
    <source>
        <strain evidence="1">ChiGjej6B6-14162</strain>
    </source>
</reference>
<dbReference type="Pfam" id="PF12836">
    <property type="entry name" value="HHH_3"/>
    <property type="match status" value="1"/>
</dbReference>